<evidence type="ECO:0000313" key="2">
    <source>
        <dbReference type="Proteomes" id="UP001161391"/>
    </source>
</evidence>
<dbReference type="Proteomes" id="UP001161391">
    <property type="component" value="Unassembled WGS sequence"/>
</dbReference>
<name>A0ABQ5VD71_9PROT</name>
<reference evidence="1" key="1">
    <citation type="journal article" date="2014" name="Int. J. Syst. Evol. Microbiol.">
        <title>Complete genome of a new Firmicutes species belonging to the dominant human colonic microbiota ('Ruminococcus bicirculans') reveals two chromosomes and a selective capacity to utilize plant glucans.</title>
        <authorList>
            <consortium name="NISC Comparative Sequencing Program"/>
            <person name="Wegmann U."/>
            <person name="Louis P."/>
            <person name="Goesmann A."/>
            <person name="Henrissat B."/>
            <person name="Duncan S.H."/>
            <person name="Flint H.J."/>
        </authorList>
    </citation>
    <scope>NUCLEOTIDE SEQUENCE</scope>
    <source>
        <strain evidence="1">NBRC 108219</strain>
    </source>
</reference>
<proteinExistence type="predicted"/>
<organism evidence="1 2">
    <name type="scientific">Algimonas ampicilliniresistens</name>
    <dbReference type="NCBI Taxonomy" id="1298735"/>
    <lineage>
        <taxon>Bacteria</taxon>
        <taxon>Pseudomonadati</taxon>
        <taxon>Pseudomonadota</taxon>
        <taxon>Alphaproteobacteria</taxon>
        <taxon>Maricaulales</taxon>
        <taxon>Robiginitomaculaceae</taxon>
        <taxon>Algimonas</taxon>
    </lineage>
</organism>
<evidence type="ECO:0000313" key="1">
    <source>
        <dbReference type="EMBL" id="GLQ24644.1"/>
    </source>
</evidence>
<reference evidence="1" key="2">
    <citation type="submission" date="2023-01" db="EMBL/GenBank/DDBJ databases">
        <title>Draft genome sequence of Algimonas ampicilliniresistens strain NBRC 108219.</title>
        <authorList>
            <person name="Sun Q."/>
            <person name="Mori K."/>
        </authorList>
    </citation>
    <scope>NUCLEOTIDE SEQUENCE</scope>
    <source>
        <strain evidence="1">NBRC 108219</strain>
    </source>
</reference>
<gene>
    <name evidence="1" type="ORF">GCM10007853_25180</name>
</gene>
<keyword evidence="2" id="KW-1185">Reference proteome</keyword>
<protein>
    <submittedName>
        <fullName evidence="1">Uncharacterized protein</fullName>
    </submittedName>
</protein>
<sequence length="47" mass="4898">MPGLGSIWRVATAASVLIAWALLCDETVILLYPGHGTEPTPHVLLGG</sequence>
<dbReference type="EMBL" id="BSNK01000002">
    <property type="protein sequence ID" value="GLQ24644.1"/>
    <property type="molecule type" value="Genomic_DNA"/>
</dbReference>
<comment type="caution">
    <text evidence="1">The sequence shown here is derived from an EMBL/GenBank/DDBJ whole genome shotgun (WGS) entry which is preliminary data.</text>
</comment>
<accession>A0ABQ5VD71</accession>